<dbReference type="Gene3D" id="3.30.1330.30">
    <property type="match status" value="1"/>
</dbReference>
<protein>
    <recommendedName>
        <fullName evidence="1">Ribosomal protein eL8/eL30/eS12/Gadd45 domain-containing protein</fullName>
    </recommendedName>
</protein>
<evidence type="ECO:0000259" key="1">
    <source>
        <dbReference type="Pfam" id="PF01248"/>
    </source>
</evidence>
<evidence type="ECO:0000313" key="2">
    <source>
        <dbReference type="EMBL" id="AHM56617.1"/>
    </source>
</evidence>
<dbReference type="InterPro" id="IPR029064">
    <property type="entry name" value="Ribosomal_eL30-like_sf"/>
</dbReference>
<dbReference type="KEGG" id="eac:EAL2_c13220"/>
<dbReference type="RefSeq" id="WP_025435603.1">
    <property type="nucleotide sequence ID" value="NZ_CP007452.1"/>
</dbReference>
<dbReference type="STRING" id="1286171.EAL2_c13220"/>
<dbReference type="OrthoDB" id="9794863at2"/>
<gene>
    <name evidence="2" type="ORF">EAL2_c13220</name>
</gene>
<dbReference type="SUPFAM" id="SSF55315">
    <property type="entry name" value="L30e-like"/>
    <property type="match status" value="1"/>
</dbReference>
<reference evidence="2 3" key="1">
    <citation type="journal article" date="2014" name="Genome Announc.">
        <title>Complete Genome Sequence of Amino Acid-Utilizing Eubacterium acidaminophilum al-2 (DSM 3953).</title>
        <authorList>
            <person name="Poehlein A."/>
            <person name="Andreesen J.R."/>
            <person name="Daniel R."/>
        </authorList>
    </citation>
    <scope>NUCLEOTIDE SEQUENCE [LARGE SCALE GENOMIC DNA]</scope>
    <source>
        <strain evidence="2 3">DSM 3953</strain>
    </source>
</reference>
<accession>W8TK92</accession>
<name>W8TK92_PEPAC</name>
<dbReference type="HOGENOM" id="CLU_157804_4_0_9"/>
<dbReference type="Pfam" id="PF01248">
    <property type="entry name" value="Ribosomal_L7Ae"/>
    <property type="match status" value="1"/>
</dbReference>
<dbReference type="AlphaFoldDB" id="W8TK92"/>
<dbReference type="Proteomes" id="UP000019591">
    <property type="component" value="Chromosome"/>
</dbReference>
<organism evidence="2 3">
    <name type="scientific">Peptoclostridium acidaminophilum DSM 3953</name>
    <dbReference type="NCBI Taxonomy" id="1286171"/>
    <lineage>
        <taxon>Bacteria</taxon>
        <taxon>Bacillati</taxon>
        <taxon>Bacillota</taxon>
        <taxon>Clostridia</taxon>
        <taxon>Peptostreptococcales</taxon>
        <taxon>Peptoclostridiaceae</taxon>
        <taxon>Peptoclostridium</taxon>
    </lineage>
</organism>
<keyword evidence="3" id="KW-1185">Reference proteome</keyword>
<feature type="domain" description="Ribosomal protein eL8/eL30/eS12/Gadd45" evidence="1">
    <location>
        <begin position="6"/>
        <end position="92"/>
    </location>
</feature>
<proteinExistence type="predicted"/>
<evidence type="ECO:0000313" key="3">
    <source>
        <dbReference type="Proteomes" id="UP000019591"/>
    </source>
</evidence>
<dbReference type="EMBL" id="CP007452">
    <property type="protein sequence ID" value="AHM56617.1"/>
    <property type="molecule type" value="Genomic_DNA"/>
</dbReference>
<dbReference type="InterPro" id="IPR004038">
    <property type="entry name" value="Ribosomal_eL8/eL30/eS12/Gad45"/>
</dbReference>
<dbReference type="PATRIC" id="fig|1286171.3.peg.1271"/>
<dbReference type="eggNOG" id="COG1358">
    <property type="taxonomic scope" value="Bacteria"/>
</dbReference>
<sequence length="109" mass="11988">MKSSVLTLLGFAAKSGNLVTGEDALVNEIRRNSLRLLIIAQDASDNTKKKLSDKAKSYGVDFYICFSKDEISRAIGKENRAAVGIKNAEFHKRLKELLGGEPYVKDKGI</sequence>